<dbReference type="Gene3D" id="3.30.750.70">
    <property type="entry name" value="4-hydroxybutyrate coenzyme like domains"/>
    <property type="match status" value="1"/>
</dbReference>
<proteinExistence type="inferred from homology"/>
<dbReference type="Gene3D" id="3.40.1080.10">
    <property type="entry name" value="Glutaconate Coenzyme A-transferase"/>
    <property type="match status" value="1"/>
</dbReference>
<dbReference type="Pfam" id="PF13336">
    <property type="entry name" value="AcetylCoA_hyd_C"/>
    <property type="match status" value="1"/>
</dbReference>
<keyword evidence="2" id="KW-0808">Transferase</keyword>
<accession>A0ABD7LDM0</accession>
<dbReference type="AlphaFoldDB" id="A0ABD7LDM0"/>
<evidence type="ECO:0000256" key="2">
    <source>
        <dbReference type="ARBA" id="ARBA00022679"/>
    </source>
</evidence>
<evidence type="ECO:0000259" key="3">
    <source>
        <dbReference type="Pfam" id="PF02550"/>
    </source>
</evidence>
<feature type="domain" description="Acetyl-CoA hydrolase/transferase C-terminal" evidence="4">
    <location>
        <begin position="277"/>
        <end position="426"/>
    </location>
</feature>
<dbReference type="Gene3D" id="3.40.1080.20">
    <property type="entry name" value="Acetyl-CoA hydrolase/transferase C-terminal domain"/>
    <property type="match status" value="1"/>
</dbReference>
<gene>
    <name evidence="5" type="ORF">UA18_05921</name>
</gene>
<comment type="similarity">
    <text evidence="1">Belongs to the acetyl-CoA hydrolase/transferase family.</text>
</comment>
<protein>
    <submittedName>
        <fullName evidence="5">Citrate lyase, alpha subunit family protein</fullName>
    </submittedName>
</protein>
<dbReference type="InterPro" id="IPR026888">
    <property type="entry name" value="AcetylCoA_hyd_C"/>
</dbReference>
<dbReference type="InterPro" id="IPR046433">
    <property type="entry name" value="ActCoA_hydro"/>
</dbReference>
<dbReference type="InterPro" id="IPR038460">
    <property type="entry name" value="AcetylCoA_hyd_C_sf"/>
</dbReference>
<dbReference type="GO" id="GO:0016740">
    <property type="term" value="F:transferase activity"/>
    <property type="evidence" value="ECO:0007669"/>
    <property type="project" value="UniProtKB-KW"/>
</dbReference>
<dbReference type="PANTHER" id="PTHR21432:SF20">
    <property type="entry name" value="ACETYL-COA HYDROLASE"/>
    <property type="match status" value="1"/>
</dbReference>
<feature type="domain" description="Acetyl-CoA hydrolase/transferase N-terminal" evidence="3">
    <location>
        <begin position="68"/>
        <end position="176"/>
    </location>
</feature>
<dbReference type="InterPro" id="IPR003702">
    <property type="entry name" value="ActCoA_hydro_N"/>
</dbReference>
<evidence type="ECO:0000313" key="5">
    <source>
        <dbReference type="EMBL" id="SAK03131.1"/>
    </source>
</evidence>
<keyword evidence="5" id="KW-0456">Lyase</keyword>
<reference evidence="5 6" key="1">
    <citation type="submission" date="2016-04" db="EMBL/GenBank/DDBJ databases">
        <authorList>
            <person name="Peeters C."/>
        </authorList>
    </citation>
    <scope>NUCLEOTIDE SEQUENCE [LARGE SCALE GENOMIC DNA]</scope>
    <source>
        <strain evidence="5">LMG 29311</strain>
    </source>
</reference>
<dbReference type="SUPFAM" id="SSF100950">
    <property type="entry name" value="NagB/RpiA/CoA transferase-like"/>
    <property type="match status" value="2"/>
</dbReference>
<dbReference type="Pfam" id="PF02550">
    <property type="entry name" value="AcetylCoA_hydro"/>
    <property type="match status" value="1"/>
</dbReference>
<evidence type="ECO:0000313" key="6">
    <source>
        <dbReference type="Proteomes" id="UP000196218"/>
    </source>
</evidence>
<sequence>MNHPACAPAHVSADARQAGDCDALSSLIRPGDTVMWGQSHAEPVTLMHALVAQRHSFKRIRVFLGIGLADVLTPEHADAIDFLAYCGSGANRKLARANVLEILPAHYSQLPELIRSGALRIDVVMLQVSPPDEHGRYSLGLAREYLVEALKHARAIVAEVHPDVPWTYGGPFLRAADIDLLVTSDTPFPDAAETTPGPVEQAIGQHVASLVEDGATLQTGIGAIPDAVMAALHDKRDLGVHTGSIGDGIAALCEAGVVTNARKTIDAGITVGGVIIGSARVRRFAHRNPALELRGTEYTHNPHVLRRIERFTAINSAVEVDLTGQVNAEVVGGTYVGAVGGVGDFLRAAQASRGGVPIVALPSTAGAHSRIVTKLSGPVTVPRSDACVIVTEYGIADLRGLSLAQRVPKMIAIAHPDHRERLAREAGLSG</sequence>
<dbReference type="InterPro" id="IPR037171">
    <property type="entry name" value="NagB/RpiA_transferase-like"/>
</dbReference>
<organism evidence="5 6">
    <name type="scientific">Burkholderia multivorans</name>
    <dbReference type="NCBI Taxonomy" id="87883"/>
    <lineage>
        <taxon>Bacteria</taxon>
        <taxon>Pseudomonadati</taxon>
        <taxon>Pseudomonadota</taxon>
        <taxon>Betaproteobacteria</taxon>
        <taxon>Burkholderiales</taxon>
        <taxon>Burkholderiaceae</taxon>
        <taxon>Burkholderia</taxon>
        <taxon>Burkholderia cepacia complex</taxon>
    </lineage>
</organism>
<evidence type="ECO:0000259" key="4">
    <source>
        <dbReference type="Pfam" id="PF13336"/>
    </source>
</evidence>
<dbReference type="Proteomes" id="UP000196218">
    <property type="component" value="Unassembled WGS sequence"/>
</dbReference>
<dbReference type="EMBL" id="FKJW01000006">
    <property type="protein sequence ID" value="SAK03131.1"/>
    <property type="molecule type" value="Genomic_DNA"/>
</dbReference>
<dbReference type="PANTHER" id="PTHR21432">
    <property type="entry name" value="ACETYL-COA HYDROLASE-RELATED"/>
    <property type="match status" value="1"/>
</dbReference>
<comment type="caution">
    <text evidence="5">The sequence shown here is derived from an EMBL/GenBank/DDBJ whole genome shotgun (WGS) entry which is preliminary data.</text>
</comment>
<dbReference type="GO" id="GO:0016829">
    <property type="term" value="F:lyase activity"/>
    <property type="evidence" value="ECO:0007669"/>
    <property type="project" value="UniProtKB-KW"/>
</dbReference>
<evidence type="ECO:0000256" key="1">
    <source>
        <dbReference type="ARBA" id="ARBA00009632"/>
    </source>
</evidence>
<name>A0ABD7LDM0_9BURK</name>